<accession>A0A8H4R285</accession>
<keyword evidence="4" id="KW-1185">Reference proteome</keyword>
<reference evidence="3 4" key="1">
    <citation type="submission" date="2019-12" db="EMBL/GenBank/DDBJ databases">
        <authorList>
            <person name="Floudas D."/>
            <person name="Bentzer J."/>
            <person name="Ahren D."/>
            <person name="Johansson T."/>
            <person name="Persson P."/>
            <person name="Tunlid A."/>
        </authorList>
    </citation>
    <scope>NUCLEOTIDE SEQUENCE [LARGE SCALE GENOMIC DNA]</scope>
    <source>
        <strain evidence="3 4">CBS 102.39</strain>
    </source>
</reference>
<proteinExistence type="predicted"/>
<gene>
    <name evidence="3" type="ORF">D9613_001216</name>
</gene>
<evidence type="ECO:0000256" key="2">
    <source>
        <dbReference type="SAM" id="SignalP"/>
    </source>
</evidence>
<evidence type="ECO:0000256" key="1">
    <source>
        <dbReference type="SAM" id="MobiDB-lite"/>
    </source>
</evidence>
<dbReference type="EMBL" id="JAACJL010000015">
    <property type="protein sequence ID" value="KAF4620901.1"/>
    <property type="molecule type" value="Genomic_DNA"/>
</dbReference>
<name>A0A8H4R285_9AGAR</name>
<sequence length="226" mass="25142">MILLRKSLASFLVPALIQSTSACSKRPICSSSRAFFDMSTQTQNQQQSSSATKWLQDRFTSLYESTPSASQEDSDFKALFYSAFSEKARVVRNHKDVGVEDFLNAALGTGTGPLASASRVEWKDIVELPVEEGSNVEIVAGFYVVTRSSKIRIRAGPMQRLSYNSFSARIEQDAEAVPDVEGSKRRITELYITTVDKTPPIHLPTIPKTKDQEESTINPTLLREQK</sequence>
<organism evidence="3 4">
    <name type="scientific">Agrocybe pediades</name>
    <dbReference type="NCBI Taxonomy" id="84607"/>
    <lineage>
        <taxon>Eukaryota</taxon>
        <taxon>Fungi</taxon>
        <taxon>Dikarya</taxon>
        <taxon>Basidiomycota</taxon>
        <taxon>Agaricomycotina</taxon>
        <taxon>Agaricomycetes</taxon>
        <taxon>Agaricomycetidae</taxon>
        <taxon>Agaricales</taxon>
        <taxon>Agaricineae</taxon>
        <taxon>Strophariaceae</taxon>
        <taxon>Agrocybe</taxon>
    </lineage>
</organism>
<dbReference type="Proteomes" id="UP000521872">
    <property type="component" value="Unassembled WGS sequence"/>
</dbReference>
<comment type="caution">
    <text evidence="3">The sequence shown here is derived from an EMBL/GenBank/DDBJ whole genome shotgun (WGS) entry which is preliminary data.</text>
</comment>
<evidence type="ECO:0000313" key="3">
    <source>
        <dbReference type="EMBL" id="KAF4620901.1"/>
    </source>
</evidence>
<keyword evidence="2" id="KW-0732">Signal</keyword>
<dbReference type="PROSITE" id="PS51257">
    <property type="entry name" value="PROKAR_LIPOPROTEIN"/>
    <property type="match status" value="1"/>
</dbReference>
<dbReference type="AlphaFoldDB" id="A0A8H4R285"/>
<feature type="chain" id="PRO_5035003090" evidence="2">
    <location>
        <begin position="23"/>
        <end position="226"/>
    </location>
</feature>
<evidence type="ECO:0000313" key="4">
    <source>
        <dbReference type="Proteomes" id="UP000521872"/>
    </source>
</evidence>
<feature type="region of interest" description="Disordered" evidence="1">
    <location>
        <begin position="201"/>
        <end position="226"/>
    </location>
</feature>
<protein>
    <submittedName>
        <fullName evidence="3">Uncharacterized protein</fullName>
    </submittedName>
</protein>
<feature type="signal peptide" evidence="2">
    <location>
        <begin position="1"/>
        <end position="22"/>
    </location>
</feature>